<organism evidence="1 2">
    <name type="scientific">Halanaerobacter jeridensis</name>
    <dbReference type="NCBI Taxonomy" id="706427"/>
    <lineage>
        <taxon>Bacteria</taxon>
        <taxon>Bacillati</taxon>
        <taxon>Bacillota</taxon>
        <taxon>Clostridia</taxon>
        <taxon>Halanaerobiales</taxon>
        <taxon>Halobacteroidaceae</taxon>
        <taxon>Halanaerobacter</taxon>
    </lineage>
</organism>
<dbReference type="Proteomes" id="UP000774000">
    <property type="component" value="Unassembled WGS sequence"/>
</dbReference>
<name>A0A939BRM2_9FIRM</name>
<dbReference type="EMBL" id="JAFBDQ010000013">
    <property type="protein sequence ID" value="MBM7557484.1"/>
    <property type="molecule type" value="Genomic_DNA"/>
</dbReference>
<evidence type="ECO:0000313" key="1">
    <source>
        <dbReference type="EMBL" id="MBM7557484.1"/>
    </source>
</evidence>
<protein>
    <submittedName>
        <fullName evidence="1">Uncharacterized protein</fullName>
    </submittedName>
</protein>
<dbReference type="RefSeq" id="WP_204702233.1">
    <property type="nucleotide sequence ID" value="NZ_JAFBDQ010000013.1"/>
</dbReference>
<sequence>MDKVRVKHKELLTFSNLTNLEWEFVKLKQENNMELDSEEPEYYKLEDLLTPEQFAKTNEEGEVEQYCYIEEVKKREELTNEDIENGLVQMRSQAGVAMEYKEKMEAGNAEGDFLGDWEVIYGADKYKIMKEYIDQRWEPIKKILEKEGQKVPNEPPYASRDDLKEKHEAKLGLKALTKKVGISVAADMISSSVPGGRVTILEELGAKVKAKLEKAVKKIF</sequence>
<evidence type="ECO:0000313" key="2">
    <source>
        <dbReference type="Proteomes" id="UP000774000"/>
    </source>
</evidence>
<dbReference type="AlphaFoldDB" id="A0A939BRM2"/>
<reference evidence="1" key="1">
    <citation type="submission" date="2021-01" db="EMBL/GenBank/DDBJ databases">
        <title>Genomic Encyclopedia of Type Strains, Phase IV (KMG-IV): sequencing the most valuable type-strain genomes for metagenomic binning, comparative biology and taxonomic classification.</title>
        <authorList>
            <person name="Goeker M."/>
        </authorList>
    </citation>
    <scope>NUCLEOTIDE SEQUENCE</scope>
    <source>
        <strain evidence="1">DSM 23230</strain>
    </source>
</reference>
<proteinExistence type="predicted"/>
<keyword evidence="2" id="KW-1185">Reference proteome</keyword>
<gene>
    <name evidence="1" type="ORF">JOC47_002350</name>
</gene>
<accession>A0A939BRM2</accession>
<comment type="caution">
    <text evidence="1">The sequence shown here is derived from an EMBL/GenBank/DDBJ whole genome shotgun (WGS) entry which is preliminary data.</text>
</comment>